<evidence type="ECO:0000313" key="1">
    <source>
        <dbReference type="EMBL" id="KAI8552386.1"/>
    </source>
</evidence>
<protein>
    <submittedName>
        <fullName evidence="1">Uncharacterized protein</fullName>
    </submittedName>
</protein>
<dbReference type="EMBL" id="CM046393">
    <property type="protein sequence ID" value="KAI8552386.1"/>
    <property type="molecule type" value="Genomic_DNA"/>
</dbReference>
<gene>
    <name evidence="1" type="ORF">RHMOL_Rhmol06G0262600</name>
</gene>
<proteinExistence type="predicted"/>
<reference evidence="1" key="1">
    <citation type="submission" date="2022-02" db="EMBL/GenBank/DDBJ databases">
        <title>Plant Genome Project.</title>
        <authorList>
            <person name="Zhang R.-G."/>
        </authorList>
    </citation>
    <scope>NUCLEOTIDE SEQUENCE</scope>
    <source>
        <strain evidence="1">AT1</strain>
    </source>
</reference>
<accession>A0ACC0NGJ8</accession>
<organism evidence="1 2">
    <name type="scientific">Rhododendron molle</name>
    <name type="common">Chinese azalea</name>
    <name type="synonym">Azalea mollis</name>
    <dbReference type="NCBI Taxonomy" id="49168"/>
    <lineage>
        <taxon>Eukaryota</taxon>
        <taxon>Viridiplantae</taxon>
        <taxon>Streptophyta</taxon>
        <taxon>Embryophyta</taxon>
        <taxon>Tracheophyta</taxon>
        <taxon>Spermatophyta</taxon>
        <taxon>Magnoliopsida</taxon>
        <taxon>eudicotyledons</taxon>
        <taxon>Gunneridae</taxon>
        <taxon>Pentapetalae</taxon>
        <taxon>asterids</taxon>
        <taxon>Ericales</taxon>
        <taxon>Ericaceae</taxon>
        <taxon>Ericoideae</taxon>
        <taxon>Rhodoreae</taxon>
        <taxon>Rhododendron</taxon>
    </lineage>
</organism>
<sequence>MAIKRGKPYTQQPQLRPRHLNICYRTSPGGARFSGSLGLSSLSLSLSSGSQSTPVPPQPLEFPDKGCRFTGVGETGLALRLGEPAVDETEDLCTVVKRGCTAANEGPLQFLKQNSGT</sequence>
<dbReference type="Proteomes" id="UP001062846">
    <property type="component" value="Chromosome 6"/>
</dbReference>
<evidence type="ECO:0000313" key="2">
    <source>
        <dbReference type="Proteomes" id="UP001062846"/>
    </source>
</evidence>
<name>A0ACC0NGJ8_RHOML</name>
<keyword evidence="2" id="KW-1185">Reference proteome</keyword>
<comment type="caution">
    <text evidence="1">The sequence shown here is derived from an EMBL/GenBank/DDBJ whole genome shotgun (WGS) entry which is preliminary data.</text>
</comment>